<organism evidence="4 5">
    <name type="scientific">Metarhizium robertsii</name>
    <dbReference type="NCBI Taxonomy" id="568076"/>
    <lineage>
        <taxon>Eukaryota</taxon>
        <taxon>Fungi</taxon>
        <taxon>Dikarya</taxon>
        <taxon>Ascomycota</taxon>
        <taxon>Pezizomycotina</taxon>
        <taxon>Sordariomycetes</taxon>
        <taxon>Hypocreomycetidae</taxon>
        <taxon>Hypocreales</taxon>
        <taxon>Clavicipitaceae</taxon>
        <taxon>Metarhizium</taxon>
    </lineage>
</organism>
<proteinExistence type="predicted"/>
<evidence type="ECO:0000256" key="1">
    <source>
        <dbReference type="SAM" id="MobiDB-lite"/>
    </source>
</evidence>
<dbReference type="InterPro" id="IPR049192">
    <property type="entry name" value="DUF4246_C"/>
</dbReference>
<dbReference type="eggNOG" id="ENOG502QQIE">
    <property type="taxonomic scope" value="Eukaryota"/>
</dbReference>
<evidence type="ECO:0000313" key="5">
    <source>
        <dbReference type="Proteomes" id="UP000030151"/>
    </source>
</evidence>
<dbReference type="InterPro" id="IPR049207">
    <property type="entry name" value="DUF4246_N"/>
</dbReference>
<sequence length="741" mass="84953">MEPAAAIKLPGFGLPVDFLPDAEHRFPVLVGNSKIDFKANTLTIRELCMMQFIEEITNKPDWWVKVHDAEIAARWKAEALEMNWAAFLKYADFTPAMADACIQELKLKADLFQKTSLVPVFDYTTAVIKSDDLIPEPLWQALRQGVKLLEDVPEHEKDWHPGSDGKVLDLVHPSLWPLVYGKSRILPDRRIGLSDALDNCGMGDVIQEPAPPSGRNRHCTSTKFQWLPCDVSVEKGRAKIESYINNLHPVKHASLYPVIERFIEKALPAWDLLYRWPEEFETQRLTTDSVSVRCRTRRNCAKSPHACEPKARPTRDDEPRRSAYEDPYSGSEVSESEEEIDDGDDEDEEEEDEDEEEEDEDEEEEDEEEDDDDDDSQDEGNRNQRTKSEGLPNPSQLLVQMAPPKQDEPESEYETEQYDSAEDRANAAEQYTKDEEEEDEDDEDEERDPNHVSENEVKRRDWRWFYKTHPVNAPEPSSTEPPLKLSASDVKTTDFLRPKQPQPQVQGDPPSRRLQVIVKLANIHLTPEKPSYDGGSWHVEGQLNEHICATALFYHDSDNITPSRLELRTQANREGLDKFGRLRYEQYDWRTIRRTFAIARPGGGPTTQHVGSVLTRGRRALFFPNVLQHRVAPFRLADPARRGHRKILALFLVDPAVPVVSTANVAPQQKHWWLGRLGLDDGGRGSRLPPEVTAMMLRNVEFPMDREAAAALRRELMEERTASESRTADRMGRVEWNFCEH</sequence>
<comment type="caution">
    <text evidence="4">The sequence shown here is derived from an EMBL/GenBank/DDBJ whole genome shotgun (WGS) entry which is preliminary data.</text>
</comment>
<gene>
    <name evidence="4" type="ORF">X797_008202</name>
</gene>
<feature type="compositionally biased region" description="Acidic residues" evidence="1">
    <location>
        <begin position="409"/>
        <end position="420"/>
    </location>
</feature>
<feature type="compositionally biased region" description="Basic and acidic residues" evidence="1">
    <location>
        <begin position="379"/>
        <end position="388"/>
    </location>
</feature>
<feature type="compositionally biased region" description="Acidic residues" evidence="1">
    <location>
        <begin position="434"/>
        <end position="447"/>
    </location>
</feature>
<dbReference type="InterPro" id="IPR025340">
    <property type="entry name" value="DUF4246"/>
</dbReference>
<evidence type="ECO:0000313" key="4">
    <source>
        <dbReference type="EMBL" id="EXU98727.1"/>
    </source>
</evidence>
<feature type="region of interest" description="Disordered" evidence="1">
    <location>
        <begin position="303"/>
        <end position="455"/>
    </location>
</feature>
<feature type="compositionally biased region" description="Acidic residues" evidence="1">
    <location>
        <begin position="334"/>
        <end position="378"/>
    </location>
</feature>
<evidence type="ECO:0000259" key="2">
    <source>
        <dbReference type="Pfam" id="PF14033"/>
    </source>
</evidence>
<evidence type="ECO:0000259" key="3">
    <source>
        <dbReference type="Pfam" id="PF21666"/>
    </source>
</evidence>
<dbReference type="PANTHER" id="PTHR33119:SF1">
    <property type="entry name" value="FE2OG DIOXYGENASE DOMAIN-CONTAINING PROTEIN"/>
    <property type="match status" value="1"/>
</dbReference>
<name>A0A0A1USK7_9HYPO</name>
<reference evidence="4 5" key="1">
    <citation type="submission" date="2014-02" db="EMBL/GenBank/DDBJ databases">
        <title>The genome sequence of the entomopathogenic fungus Metarhizium robertsii ARSEF 2575.</title>
        <authorList>
            <person name="Giuliano Garisto Donzelli B."/>
            <person name="Roe B.A."/>
            <person name="Macmil S.L."/>
            <person name="Krasnoff S.B."/>
            <person name="Gibson D.M."/>
        </authorList>
    </citation>
    <scope>NUCLEOTIDE SEQUENCE [LARGE SCALE GENOMIC DNA]</scope>
    <source>
        <strain evidence="4 5">ARSEF 2575</strain>
    </source>
</reference>
<dbReference type="OrthoDB" id="415532at2759"/>
<protein>
    <submittedName>
        <fullName evidence="4">DUF4246 domain protein</fullName>
    </submittedName>
</protein>
<feature type="compositionally biased region" description="Basic and acidic residues" evidence="1">
    <location>
        <begin position="305"/>
        <end position="324"/>
    </location>
</feature>
<dbReference type="Pfam" id="PF14033">
    <property type="entry name" value="DUF4246"/>
    <property type="match status" value="1"/>
</dbReference>
<accession>A0A0A1USK7</accession>
<dbReference type="HOGENOM" id="CLU_012066_2_1_1"/>
<dbReference type="Pfam" id="PF21666">
    <property type="entry name" value="DUF4246_N"/>
    <property type="match status" value="1"/>
</dbReference>
<feature type="domain" description="DUF4246" evidence="3">
    <location>
        <begin position="9"/>
        <end position="78"/>
    </location>
</feature>
<dbReference type="EMBL" id="JELW01000024">
    <property type="protein sequence ID" value="EXU98727.1"/>
    <property type="molecule type" value="Genomic_DNA"/>
</dbReference>
<feature type="domain" description="DUF4246" evidence="2">
    <location>
        <begin position="96"/>
        <end position="674"/>
    </location>
</feature>
<dbReference type="AlphaFoldDB" id="A0A0A1USK7"/>
<dbReference type="Proteomes" id="UP000030151">
    <property type="component" value="Unassembled WGS sequence"/>
</dbReference>
<dbReference type="PANTHER" id="PTHR33119">
    <property type="entry name" value="IFI3P"/>
    <property type="match status" value="1"/>
</dbReference>